<accession>A0A0A9CX06</accession>
<evidence type="ECO:0000313" key="2">
    <source>
        <dbReference type="EMBL" id="JAD78968.1"/>
    </source>
</evidence>
<dbReference type="AlphaFoldDB" id="A0A0A9CX06"/>
<dbReference type="EMBL" id="GBRH01218927">
    <property type="protein sequence ID" value="JAD78968.1"/>
    <property type="molecule type" value="Transcribed_RNA"/>
</dbReference>
<keyword evidence="1" id="KW-1133">Transmembrane helix</keyword>
<keyword evidence="1" id="KW-0472">Membrane</keyword>
<reference evidence="2" key="2">
    <citation type="journal article" date="2015" name="Data Brief">
        <title>Shoot transcriptome of the giant reed, Arundo donax.</title>
        <authorList>
            <person name="Barrero R.A."/>
            <person name="Guerrero F.D."/>
            <person name="Moolhuijzen P."/>
            <person name="Goolsby J.A."/>
            <person name="Tidwell J."/>
            <person name="Bellgard S.E."/>
            <person name="Bellgard M.I."/>
        </authorList>
    </citation>
    <scope>NUCLEOTIDE SEQUENCE</scope>
    <source>
        <tissue evidence="2">Shoot tissue taken approximately 20 cm above the soil surface</tissue>
    </source>
</reference>
<organism evidence="2">
    <name type="scientific">Arundo donax</name>
    <name type="common">Giant reed</name>
    <name type="synonym">Donax arundinaceus</name>
    <dbReference type="NCBI Taxonomy" id="35708"/>
    <lineage>
        <taxon>Eukaryota</taxon>
        <taxon>Viridiplantae</taxon>
        <taxon>Streptophyta</taxon>
        <taxon>Embryophyta</taxon>
        <taxon>Tracheophyta</taxon>
        <taxon>Spermatophyta</taxon>
        <taxon>Magnoliopsida</taxon>
        <taxon>Liliopsida</taxon>
        <taxon>Poales</taxon>
        <taxon>Poaceae</taxon>
        <taxon>PACMAD clade</taxon>
        <taxon>Arundinoideae</taxon>
        <taxon>Arundineae</taxon>
        <taxon>Arundo</taxon>
    </lineage>
</organism>
<proteinExistence type="predicted"/>
<feature type="transmembrane region" description="Helical" evidence="1">
    <location>
        <begin position="29"/>
        <end position="52"/>
    </location>
</feature>
<evidence type="ECO:0000256" key="1">
    <source>
        <dbReference type="SAM" id="Phobius"/>
    </source>
</evidence>
<reference evidence="2" key="1">
    <citation type="submission" date="2014-09" db="EMBL/GenBank/DDBJ databases">
        <authorList>
            <person name="Magalhaes I.L.F."/>
            <person name="Oliveira U."/>
            <person name="Santos F.R."/>
            <person name="Vidigal T.H.D.A."/>
            <person name="Brescovit A.D."/>
            <person name="Santos A.J."/>
        </authorList>
    </citation>
    <scope>NUCLEOTIDE SEQUENCE</scope>
    <source>
        <tissue evidence="2">Shoot tissue taken approximately 20 cm above the soil surface</tissue>
    </source>
</reference>
<keyword evidence="1" id="KW-0812">Transmembrane</keyword>
<sequence>MSKLQLLARKLSWNTVVQLLENGALLASMYVDMMVAFGILFQGWWHLVWLLCLQNDITDSRIDGGFVSMSDDICLWNVTV</sequence>
<protein>
    <submittedName>
        <fullName evidence="2">Uncharacterized protein</fullName>
    </submittedName>
</protein>
<name>A0A0A9CX06_ARUDO</name>